<feature type="transmembrane region" description="Helical" evidence="6">
    <location>
        <begin position="338"/>
        <end position="360"/>
    </location>
</feature>
<evidence type="ECO:0000256" key="3">
    <source>
        <dbReference type="ARBA" id="ARBA00022989"/>
    </source>
</evidence>
<keyword evidence="4 6" id="KW-0472">Membrane</keyword>
<reference evidence="8" key="1">
    <citation type="submission" date="2016-03" db="EMBL/GenBank/DDBJ databases">
        <authorList>
            <person name="Devillers H."/>
        </authorList>
    </citation>
    <scope>NUCLEOTIDE SEQUENCE [LARGE SCALE GENOMIC DNA]</scope>
</reference>
<dbReference type="GO" id="GO:0005385">
    <property type="term" value="F:zinc ion transmembrane transporter activity"/>
    <property type="evidence" value="ECO:0007669"/>
    <property type="project" value="TreeGrafter"/>
</dbReference>
<feature type="transmembrane region" description="Helical" evidence="6">
    <location>
        <begin position="167"/>
        <end position="188"/>
    </location>
</feature>
<feature type="region of interest" description="Disordered" evidence="5">
    <location>
        <begin position="202"/>
        <end position="262"/>
    </location>
</feature>
<evidence type="ECO:0000313" key="8">
    <source>
        <dbReference type="Proteomes" id="UP000191024"/>
    </source>
</evidence>
<feature type="transmembrane region" description="Helical" evidence="6">
    <location>
        <begin position="95"/>
        <end position="115"/>
    </location>
</feature>
<evidence type="ECO:0000256" key="6">
    <source>
        <dbReference type="SAM" id="Phobius"/>
    </source>
</evidence>
<evidence type="ECO:0000256" key="4">
    <source>
        <dbReference type="ARBA" id="ARBA00023136"/>
    </source>
</evidence>
<keyword evidence="2 6" id="KW-0812">Transmembrane</keyword>
<comment type="subcellular location">
    <subcellularLocation>
        <location evidence="1">Membrane</location>
        <topology evidence="1">Multi-pass membrane protein</topology>
    </subcellularLocation>
</comment>
<evidence type="ECO:0000256" key="2">
    <source>
        <dbReference type="ARBA" id="ARBA00022692"/>
    </source>
</evidence>
<dbReference type="GO" id="GO:0016020">
    <property type="term" value="C:membrane"/>
    <property type="evidence" value="ECO:0007669"/>
    <property type="project" value="UniProtKB-SubCell"/>
</dbReference>
<dbReference type="GO" id="GO:0006882">
    <property type="term" value="P:intracellular zinc ion homeostasis"/>
    <property type="evidence" value="ECO:0007669"/>
    <property type="project" value="TreeGrafter"/>
</dbReference>
<evidence type="ECO:0000313" key="7">
    <source>
        <dbReference type="EMBL" id="SCU83848.1"/>
    </source>
</evidence>
<dbReference type="InterPro" id="IPR003689">
    <property type="entry name" value="ZIP"/>
</dbReference>
<gene>
    <name evidence="7" type="ORF">LAMI_0C04984G</name>
</gene>
<dbReference type="Proteomes" id="UP000191024">
    <property type="component" value="Chromosome C"/>
</dbReference>
<protein>
    <submittedName>
        <fullName evidence="7">LAMI_0C04984g1_1</fullName>
    </submittedName>
</protein>
<feature type="transmembrane region" description="Helical" evidence="6">
    <location>
        <begin position="65"/>
        <end position="83"/>
    </location>
</feature>
<evidence type="ECO:0000256" key="5">
    <source>
        <dbReference type="SAM" id="MobiDB-lite"/>
    </source>
</evidence>
<dbReference type="OrthoDB" id="200954at2759"/>
<keyword evidence="8" id="KW-1185">Reference proteome</keyword>
<name>A0A1G4J2S3_9SACH</name>
<organism evidence="7 8">
    <name type="scientific">Lachancea mirantina</name>
    <dbReference type="NCBI Taxonomy" id="1230905"/>
    <lineage>
        <taxon>Eukaryota</taxon>
        <taxon>Fungi</taxon>
        <taxon>Dikarya</taxon>
        <taxon>Ascomycota</taxon>
        <taxon>Saccharomycotina</taxon>
        <taxon>Saccharomycetes</taxon>
        <taxon>Saccharomycetales</taxon>
        <taxon>Saccharomycetaceae</taxon>
        <taxon>Lachancea</taxon>
    </lineage>
</organism>
<sequence length="446" mass="48538">MYNRLRKEHFKPMFLPSPVSASFVLVGVLFLAGVSAHGSHSHHEQSSLENILVKYAFPGSARTNALLATLYVSVAPVVAVLAIPGFRTSKRNSFLPLMVALAFGTLMGDILLHMLPEIFEASSSTKFTLQDLTDIITGLESNDAEISEMEALFNGPLLNLQHHDKQLVSNTTQLGALIFAGFVLFMLVDKAIRILHLDHDHDHHHERHPASEREVVGVSSSREEKEESSDAIQLSRRRGNANIPDGPTLTENNCHSHDRDHGHHRDSLKTSAYLSLVSGFVHNVTDGFALASSFYKSDRFGVTTTIAILMHELPHELGESAILLASGLSFKETLKSQIVTTIGALLGTGLGCFFNEMALADNLAYKTIPEIGLPIKTATQSSWIASSNEKMLPITVGGFIYIAAVGIAPDLLQTTNGSKAKELQKFVAQLFAALAGFGVMAWMSQE</sequence>
<proteinExistence type="predicted"/>
<dbReference type="STRING" id="1230905.A0A1G4J2S3"/>
<dbReference type="Pfam" id="PF02535">
    <property type="entry name" value="Zip"/>
    <property type="match status" value="1"/>
</dbReference>
<dbReference type="PANTHER" id="PTHR16950:SF16">
    <property type="entry name" value="ZINC TRANSPORTER ZIP13"/>
    <property type="match status" value="1"/>
</dbReference>
<dbReference type="AlphaFoldDB" id="A0A1G4J2S3"/>
<keyword evidence="3 6" id="KW-1133">Transmembrane helix</keyword>
<dbReference type="EMBL" id="LT598466">
    <property type="protein sequence ID" value="SCU83848.1"/>
    <property type="molecule type" value="Genomic_DNA"/>
</dbReference>
<feature type="transmembrane region" description="Helical" evidence="6">
    <location>
        <begin position="423"/>
        <end position="443"/>
    </location>
</feature>
<accession>A0A1G4J2S3</accession>
<evidence type="ECO:0000256" key="1">
    <source>
        <dbReference type="ARBA" id="ARBA00004141"/>
    </source>
</evidence>
<feature type="transmembrane region" description="Helical" evidence="6">
    <location>
        <begin position="391"/>
        <end position="411"/>
    </location>
</feature>
<dbReference type="PANTHER" id="PTHR16950">
    <property type="entry name" value="ZINC TRANSPORTER SLC39A7 HISTIDINE-RICH MEMBRANE PROTEIN KE4"/>
    <property type="match status" value="1"/>
</dbReference>
<feature type="compositionally biased region" description="Basic and acidic residues" evidence="5">
    <location>
        <begin position="202"/>
        <end position="225"/>
    </location>
</feature>